<dbReference type="PROSITE" id="PS51918">
    <property type="entry name" value="RADICAL_SAM"/>
    <property type="match status" value="1"/>
</dbReference>
<dbReference type="PANTHER" id="PTHR13932:SF1">
    <property type="entry name" value="OXYGEN-INDEPENDENT COPROPORPHYRINOGEN-III OXIDASE-LIKE PROTEIN HEMZ"/>
    <property type="match status" value="1"/>
</dbReference>
<dbReference type="GO" id="GO:0005737">
    <property type="term" value="C:cytoplasm"/>
    <property type="evidence" value="ECO:0007669"/>
    <property type="project" value="TreeGrafter"/>
</dbReference>
<reference evidence="2" key="1">
    <citation type="submission" date="2020-10" db="EMBL/GenBank/DDBJ databases">
        <authorList>
            <person name="Gilroy R."/>
        </authorList>
    </citation>
    <scope>NUCLEOTIDE SEQUENCE</scope>
    <source>
        <strain evidence="2">ChiGjej1B1-19959</strain>
    </source>
</reference>
<dbReference type="SMART" id="SM00729">
    <property type="entry name" value="Elp3"/>
    <property type="match status" value="1"/>
</dbReference>
<dbReference type="GO" id="GO:0006779">
    <property type="term" value="P:porphyrin-containing compound biosynthetic process"/>
    <property type="evidence" value="ECO:0007669"/>
    <property type="project" value="TreeGrafter"/>
</dbReference>
<dbReference type="InterPro" id="IPR034505">
    <property type="entry name" value="Coproporphyrinogen-III_oxidase"/>
</dbReference>
<protein>
    <submittedName>
        <fullName evidence="2">Coproporphyrinogen dehydrogenase HemZ</fullName>
        <ecNumber evidence="2">1.3.98.3</ecNumber>
    </submittedName>
</protein>
<dbReference type="AlphaFoldDB" id="A0A9D1IEX8"/>
<dbReference type="Proteomes" id="UP000824071">
    <property type="component" value="Unassembled WGS sequence"/>
</dbReference>
<sequence>MILEILNHPYRYEAEKLVRVFFPNETLQIVCEQAAHDGEAVVTTALQNGEVFVRFADKNGAEEASAEAGSDGELSMMTLLFSVLRARTGYTPKWGLLTGVRPSKLFWKLKNDRGAGEAARYFTDTLFVSPEKTALASAVCAQEETALRLSRPDSCSLYVSIPFCPTRCSYCSFVSQAISAPSARRLMPRYVELLAEELQKTGALSRALGLRLETVYFGGGTPTTLSAEALATLLAAVRESFDLSHLREYTVEAGRPDTVTAEKLEALKKGGVTRVSINPQTFNDDVLRAIGRRHTAAETEEAYRAARAAGFDAINMDLIAGLPGETQASFCRSVDKAVSLGPENVTVHTLSLKRASNLTAAGAQFDREGARCADGMLRYAASALQDAGYAPYYMYRQSKTLGNLENTGYTKPGHACLYNIYMMEECHTVLGAGAGAVTKLKAPHGADIARIFNYKYPYEYIEGFQELLSRKRAIPAFYEAHPAEEGR</sequence>
<name>A0A9D1IEX8_9FIRM</name>
<gene>
    <name evidence="2" type="primary">hemZ</name>
    <name evidence="2" type="ORF">IAC53_02990</name>
</gene>
<feature type="domain" description="Radical SAM core" evidence="1">
    <location>
        <begin position="149"/>
        <end position="390"/>
    </location>
</feature>
<dbReference type="SFLD" id="SFLDG01082">
    <property type="entry name" value="B12-binding_domain_containing"/>
    <property type="match status" value="1"/>
</dbReference>
<organism evidence="2 3">
    <name type="scientific">Candidatus Fimenecus excrementigallinarum</name>
    <dbReference type="NCBI Taxonomy" id="2840816"/>
    <lineage>
        <taxon>Bacteria</taxon>
        <taxon>Bacillati</taxon>
        <taxon>Bacillota</taxon>
        <taxon>Clostridia</taxon>
        <taxon>Candidatus Fimenecus</taxon>
    </lineage>
</organism>
<dbReference type="SUPFAM" id="SSF102114">
    <property type="entry name" value="Radical SAM enzymes"/>
    <property type="match status" value="1"/>
</dbReference>
<comment type="caution">
    <text evidence="2">The sequence shown here is derived from an EMBL/GenBank/DDBJ whole genome shotgun (WGS) entry which is preliminary data.</text>
</comment>
<dbReference type="SFLD" id="SFLDF00310">
    <property type="entry name" value="oxygen-independent_coproporphy"/>
    <property type="match status" value="1"/>
</dbReference>
<dbReference type="SFLD" id="SFLDS00029">
    <property type="entry name" value="Radical_SAM"/>
    <property type="match status" value="1"/>
</dbReference>
<dbReference type="SFLD" id="SFLDG01065">
    <property type="entry name" value="anaerobic_coproporphyrinogen-I"/>
    <property type="match status" value="1"/>
</dbReference>
<dbReference type="InterPro" id="IPR058240">
    <property type="entry name" value="rSAM_sf"/>
</dbReference>
<accession>A0A9D1IEX8</accession>
<dbReference type="PANTHER" id="PTHR13932">
    <property type="entry name" value="COPROPORPHYRINIGEN III OXIDASE"/>
    <property type="match status" value="1"/>
</dbReference>
<dbReference type="NCBIfam" id="TIGR03994">
    <property type="entry name" value="rSAM_HemZ"/>
    <property type="match status" value="1"/>
</dbReference>
<dbReference type="GO" id="GO:0051539">
    <property type="term" value="F:4 iron, 4 sulfur cluster binding"/>
    <property type="evidence" value="ECO:0007669"/>
    <property type="project" value="TreeGrafter"/>
</dbReference>
<dbReference type="GO" id="GO:0051989">
    <property type="term" value="F:coproporphyrinogen dehydrogenase activity"/>
    <property type="evidence" value="ECO:0007669"/>
    <property type="project" value="UniProtKB-EC"/>
</dbReference>
<dbReference type="Pfam" id="PF04055">
    <property type="entry name" value="Radical_SAM"/>
    <property type="match status" value="1"/>
</dbReference>
<dbReference type="CDD" id="cd01335">
    <property type="entry name" value="Radical_SAM"/>
    <property type="match status" value="1"/>
</dbReference>
<proteinExistence type="predicted"/>
<evidence type="ECO:0000259" key="1">
    <source>
        <dbReference type="PROSITE" id="PS51918"/>
    </source>
</evidence>
<dbReference type="InterPro" id="IPR023404">
    <property type="entry name" value="rSAM_horseshoe"/>
</dbReference>
<dbReference type="Gene3D" id="3.80.30.20">
    <property type="entry name" value="tm_1862 like domain"/>
    <property type="match status" value="1"/>
</dbReference>
<evidence type="ECO:0000313" key="2">
    <source>
        <dbReference type="EMBL" id="HIU35556.1"/>
    </source>
</evidence>
<keyword evidence="2" id="KW-0560">Oxidoreductase</keyword>
<dbReference type="InterPro" id="IPR006638">
    <property type="entry name" value="Elp3/MiaA/NifB-like_rSAM"/>
</dbReference>
<dbReference type="InterPro" id="IPR023995">
    <property type="entry name" value="HemZ"/>
</dbReference>
<dbReference type="InterPro" id="IPR007197">
    <property type="entry name" value="rSAM"/>
</dbReference>
<evidence type="ECO:0000313" key="3">
    <source>
        <dbReference type="Proteomes" id="UP000824071"/>
    </source>
</evidence>
<dbReference type="EC" id="1.3.98.3" evidence="2"/>
<reference evidence="2" key="2">
    <citation type="journal article" date="2021" name="PeerJ">
        <title>Extensive microbial diversity within the chicken gut microbiome revealed by metagenomics and culture.</title>
        <authorList>
            <person name="Gilroy R."/>
            <person name="Ravi A."/>
            <person name="Getino M."/>
            <person name="Pursley I."/>
            <person name="Horton D.L."/>
            <person name="Alikhan N.F."/>
            <person name="Baker D."/>
            <person name="Gharbi K."/>
            <person name="Hall N."/>
            <person name="Watson M."/>
            <person name="Adriaenssens E.M."/>
            <person name="Foster-Nyarko E."/>
            <person name="Jarju S."/>
            <person name="Secka A."/>
            <person name="Antonio M."/>
            <person name="Oren A."/>
            <person name="Chaudhuri R.R."/>
            <person name="La Ragione R."/>
            <person name="Hildebrand F."/>
            <person name="Pallen M.J."/>
        </authorList>
    </citation>
    <scope>NUCLEOTIDE SEQUENCE</scope>
    <source>
        <strain evidence="2">ChiGjej1B1-19959</strain>
    </source>
</reference>
<dbReference type="EMBL" id="DVMW01000024">
    <property type="protein sequence ID" value="HIU35556.1"/>
    <property type="molecule type" value="Genomic_DNA"/>
</dbReference>